<keyword evidence="10" id="KW-0804">Transcription</keyword>
<evidence type="ECO:0000256" key="3">
    <source>
        <dbReference type="ARBA" id="ARBA00022491"/>
    </source>
</evidence>
<proteinExistence type="inferred from homology"/>
<feature type="region of interest" description="Disordered" evidence="13">
    <location>
        <begin position="26"/>
        <end position="58"/>
    </location>
</feature>
<keyword evidence="4" id="KW-0479">Metal-binding</keyword>
<reference evidence="16" key="1">
    <citation type="submission" date="2022-07" db="EMBL/GenBank/DDBJ databases">
        <title>Chromosome-level genome of Muraenolepis orangiensis.</title>
        <authorList>
            <person name="Kim J."/>
        </authorList>
    </citation>
    <scope>NUCLEOTIDE SEQUENCE</scope>
    <source>
        <strain evidence="16">KU_S4_2022</strain>
        <tissue evidence="16">Muscle</tissue>
    </source>
</reference>
<evidence type="ECO:0000256" key="10">
    <source>
        <dbReference type="ARBA" id="ARBA00023163"/>
    </source>
</evidence>
<keyword evidence="5" id="KW-0677">Repeat</keyword>
<keyword evidence="8" id="KW-0805">Transcription regulation</keyword>
<organism evidence="16 17">
    <name type="scientific">Muraenolepis orangiensis</name>
    <name type="common">Patagonian moray cod</name>
    <dbReference type="NCBI Taxonomy" id="630683"/>
    <lineage>
        <taxon>Eukaryota</taxon>
        <taxon>Metazoa</taxon>
        <taxon>Chordata</taxon>
        <taxon>Craniata</taxon>
        <taxon>Vertebrata</taxon>
        <taxon>Euteleostomi</taxon>
        <taxon>Actinopterygii</taxon>
        <taxon>Neopterygii</taxon>
        <taxon>Teleostei</taxon>
        <taxon>Neoteleostei</taxon>
        <taxon>Acanthomorphata</taxon>
        <taxon>Zeiogadaria</taxon>
        <taxon>Gadariae</taxon>
        <taxon>Gadiformes</taxon>
        <taxon>Muraenolepidoidei</taxon>
        <taxon>Muraenolepididae</taxon>
        <taxon>Muraenolepis</taxon>
    </lineage>
</organism>
<dbReference type="GO" id="GO:0000981">
    <property type="term" value="F:DNA-binding transcription factor activity, RNA polymerase II-specific"/>
    <property type="evidence" value="ECO:0007669"/>
    <property type="project" value="TreeGrafter"/>
</dbReference>
<dbReference type="PANTHER" id="PTHR12487:SF6">
    <property type="entry name" value="TEASHIRT HOMOLOG 1"/>
    <property type="match status" value="1"/>
</dbReference>
<evidence type="ECO:0000256" key="8">
    <source>
        <dbReference type="ARBA" id="ARBA00023015"/>
    </source>
</evidence>
<feature type="compositionally biased region" description="Polar residues" evidence="13">
    <location>
        <begin position="512"/>
        <end position="531"/>
    </location>
</feature>
<sequence>MMRRTMMKRMMMMVVVAAVAAREMCRKKEMRKTRGREDEEEEEAENLNSHSINTRVHSHGCGSAGRIVGGLEVDTASQSSGNRTCHVHWSFPGTTLGRLPPPLPAPAQPSEAWLGHGSWHYPSPPFSSYRPRTSQPCYGSVVNAVLRGACPYGPEDDVKDNKIEEDEHLQDDGLSLDGQDGEYLFNDDDDLADHFSCQNSPLSNGTNPDAGYASPLSNSSDQLADLKSTPTFREVQEPPAVVEDKPAAVEAVEVVDAEPANGFSLQDSLEQMKAVYANLISEASWSSIALDMLKTALAKTLQHTPYHLLPEPSLFSTVQLYRQNNKLYGPVFTGASKFRCKDCSGAYDTLVGLTVHMNESGHYRDDNKDKEEDRGKRWSKPRKRSLMEMEGKEDAQKVLKCMYCGHSFESLQDLSVHMIKTKHYQKVPLKEPMPTLTSKLVEPLFSTKGLKVLPSDVSTLIHSPNSPSPPPNRKSNMLAMEELVEKGKTAKQKELPSQYHRDEDQPMDLTKSKNTNGSTSNGTPPALSNSH</sequence>
<evidence type="ECO:0000313" key="17">
    <source>
        <dbReference type="Proteomes" id="UP001148018"/>
    </source>
</evidence>
<feature type="region of interest" description="Disordered" evidence="13">
    <location>
        <begin position="360"/>
        <end position="391"/>
    </location>
</feature>
<dbReference type="EMBL" id="JANIIK010000039">
    <property type="protein sequence ID" value="KAJ3609263.1"/>
    <property type="molecule type" value="Genomic_DNA"/>
</dbReference>
<feature type="compositionally biased region" description="Polar residues" evidence="13">
    <location>
        <begin position="46"/>
        <end position="55"/>
    </location>
</feature>
<evidence type="ECO:0000256" key="5">
    <source>
        <dbReference type="ARBA" id="ARBA00022737"/>
    </source>
</evidence>
<feature type="compositionally biased region" description="Basic and acidic residues" evidence="13">
    <location>
        <begin position="485"/>
        <end position="504"/>
    </location>
</feature>
<dbReference type="AlphaFoldDB" id="A0A9Q0EMV0"/>
<dbReference type="OrthoDB" id="5815793at2759"/>
<feature type="chain" id="PRO_5040377436" description="C2H2-type domain-containing protein" evidence="14">
    <location>
        <begin position="22"/>
        <end position="531"/>
    </location>
</feature>
<dbReference type="Proteomes" id="UP001148018">
    <property type="component" value="Unassembled WGS sequence"/>
</dbReference>
<keyword evidence="14" id="KW-0732">Signal</keyword>
<dbReference type="GO" id="GO:0005634">
    <property type="term" value="C:nucleus"/>
    <property type="evidence" value="ECO:0007669"/>
    <property type="project" value="UniProtKB-SubCell"/>
</dbReference>
<comment type="similarity">
    <text evidence="1">Belongs to the teashirt C2H2-type zinc-finger protein family.</text>
</comment>
<evidence type="ECO:0000256" key="12">
    <source>
        <dbReference type="PROSITE-ProRule" id="PRU00042"/>
    </source>
</evidence>
<feature type="region of interest" description="Disordered" evidence="13">
    <location>
        <begin position="485"/>
        <end position="531"/>
    </location>
</feature>
<dbReference type="InterPro" id="IPR027008">
    <property type="entry name" value="Teashirt_fam"/>
</dbReference>
<keyword evidence="6 12" id="KW-0863">Zinc-finger</keyword>
<keyword evidence="2" id="KW-0217">Developmental protein</keyword>
<comment type="caution">
    <text evidence="16">The sequence shown here is derived from an EMBL/GenBank/DDBJ whole genome shotgun (WGS) entry which is preliminary data.</text>
</comment>
<feature type="compositionally biased region" description="Basic and acidic residues" evidence="13">
    <location>
        <begin position="360"/>
        <end position="376"/>
    </location>
</feature>
<evidence type="ECO:0000259" key="15">
    <source>
        <dbReference type="PROSITE" id="PS50157"/>
    </source>
</evidence>
<keyword evidence="3" id="KW-0678">Repressor</keyword>
<gene>
    <name evidence="16" type="ORF">NHX12_023787</name>
</gene>
<accession>A0A9Q0EMV0</accession>
<dbReference type="GO" id="GO:0008270">
    <property type="term" value="F:zinc ion binding"/>
    <property type="evidence" value="ECO:0007669"/>
    <property type="project" value="UniProtKB-KW"/>
</dbReference>
<evidence type="ECO:0000256" key="4">
    <source>
        <dbReference type="ARBA" id="ARBA00022723"/>
    </source>
</evidence>
<keyword evidence="11" id="KW-0539">Nucleus</keyword>
<feature type="region of interest" description="Disordered" evidence="13">
    <location>
        <begin position="171"/>
        <end position="190"/>
    </location>
</feature>
<evidence type="ECO:0000256" key="1">
    <source>
        <dbReference type="ARBA" id="ARBA00007158"/>
    </source>
</evidence>
<name>A0A9Q0EMV0_9TELE</name>
<evidence type="ECO:0000256" key="14">
    <source>
        <dbReference type="SAM" id="SignalP"/>
    </source>
</evidence>
<feature type="non-terminal residue" evidence="16">
    <location>
        <position position="531"/>
    </location>
</feature>
<feature type="domain" description="C2H2-type" evidence="15">
    <location>
        <begin position="399"/>
        <end position="428"/>
    </location>
</feature>
<dbReference type="Gene3D" id="3.30.160.60">
    <property type="entry name" value="Classic Zinc Finger"/>
    <property type="match status" value="1"/>
</dbReference>
<dbReference type="InterPro" id="IPR013087">
    <property type="entry name" value="Znf_C2H2_type"/>
</dbReference>
<dbReference type="PROSITE" id="PS50157">
    <property type="entry name" value="ZINC_FINGER_C2H2_2"/>
    <property type="match status" value="1"/>
</dbReference>
<feature type="compositionally biased region" description="Polar residues" evidence="13">
    <location>
        <begin position="196"/>
        <end position="207"/>
    </location>
</feature>
<keyword evidence="9" id="KW-0238">DNA-binding</keyword>
<feature type="signal peptide" evidence="14">
    <location>
        <begin position="1"/>
        <end position="21"/>
    </location>
</feature>
<evidence type="ECO:0000256" key="13">
    <source>
        <dbReference type="SAM" id="MobiDB-lite"/>
    </source>
</evidence>
<keyword evidence="17" id="KW-1185">Reference proteome</keyword>
<evidence type="ECO:0000256" key="2">
    <source>
        <dbReference type="ARBA" id="ARBA00022473"/>
    </source>
</evidence>
<evidence type="ECO:0000313" key="16">
    <source>
        <dbReference type="EMBL" id="KAJ3609263.1"/>
    </source>
</evidence>
<evidence type="ECO:0000256" key="6">
    <source>
        <dbReference type="ARBA" id="ARBA00022771"/>
    </source>
</evidence>
<feature type="region of interest" description="Disordered" evidence="13">
    <location>
        <begin position="195"/>
        <end position="223"/>
    </location>
</feature>
<evidence type="ECO:0000256" key="9">
    <source>
        <dbReference type="ARBA" id="ARBA00023125"/>
    </source>
</evidence>
<dbReference type="GO" id="GO:0003677">
    <property type="term" value="F:DNA binding"/>
    <property type="evidence" value="ECO:0007669"/>
    <property type="project" value="UniProtKB-KW"/>
</dbReference>
<protein>
    <recommendedName>
        <fullName evidence="15">C2H2-type domain-containing protein</fullName>
    </recommendedName>
</protein>
<dbReference type="PROSITE" id="PS00028">
    <property type="entry name" value="ZINC_FINGER_C2H2_1"/>
    <property type="match status" value="2"/>
</dbReference>
<evidence type="ECO:0000256" key="7">
    <source>
        <dbReference type="ARBA" id="ARBA00022833"/>
    </source>
</evidence>
<dbReference type="SMART" id="SM00355">
    <property type="entry name" value="ZnF_C2H2"/>
    <property type="match status" value="2"/>
</dbReference>
<keyword evidence="7" id="KW-0862">Zinc</keyword>
<dbReference type="PANTHER" id="PTHR12487">
    <property type="entry name" value="TEASHIRT-RELATED"/>
    <property type="match status" value="1"/>
</dbReference>
<evidence type="ECO:0000256" key="11">
    <source>
        <dbReference type="ARBA" id="ARBA00023242"/>
    </source>
</evidence>